<keyword evidence="2" id="KW-1185">Reference proteome</keyword>
<evidence type="ECO:0000313" key="1">
    <source>
        <dbReference type="EMBL" id="KAJ7536392.1"/>
    </source>
</evidence>
<proteinExistence type="predicted"/>
<organism evidence="1 2">
    <name type="scientific">Diphasiastrum complanatum</name>
    <name type="common">Issler's clubmoss</name>
    <name type="synonym">Lycopodium complanatum</name>
    <dbReference type="NCBI Taxonomy" id="34168"/>
    <lineage>
        <taxon>Eukaryota</taxon>
        <taxon>Viridiplantae</taxon>
        <taxon>Streptophyta</taxon>
        <taxon>Embryophyta</taxon>
        <taxon>Tracheophyta</taxon>
        <taxon>Lycopodiopsida</taxon>
        <taxon>Lycopodiales</taxon>
        <taxon>Lycopodiaceae</taxon>
        <taxon>Lycopodioideae</taxon>
        <taxon>Diphasiastrum</taxon>
    </lineage>
</organism>
<sequence length="1328" mass="146421">MDIMDRERERDRHRAVERLRELGMNNGRLMDEIESERGSARLSDREMFDRLGGRNLERKRLMDNGMNMDRDREVYEKAEPMELDRDKGEEKVEEKSSLRFPVRVNVLERMRALDREREEERERMRERAREEEREGDKERAGRDEVLQELVSQYKTALGELTFNSKPIITNLTIIAGENVHAAKGIAGAVCTHILEVPKEQKLPSLYLLDSIVKNIGGDYVRYFAARLPEVFCKSYRQVDPTTHSAMQHLFRTWRGVFPASPLRKIEVELDFPPQSNGPSTTTLQTKSVDSSSQRTGHGIHVNPKYIEAQRQRLQQTSRVEVAPVEKVVDVVPRELERSLVHHESTKVWPDSAVSRSSMLQRPQRVDAFGKIGLGQESASEHSDQNVGLDSPGTEVASRRGIDRDILGDRNWTLDREEFGKGERASDAPSSQRNGFDWRRTPTRGSPMDELRSSRLGGPPLFSQSSEAVDKSSRRSIGNWPNSEEEEEYVWDEISSSRDREHDSGIERREDWNTGNLDKSLLMTGPARGIWPKLQTDFPETLDWRRHPGSPHLEQPLGFDDRLPPFQELDSRLRQSNLMKGLGGLQEPISGMDLLATSHLKPGHHPHAVRPPLSTLQHLGPPAQSRLRPLQVTVPGRSASLSVLNNVYLPQHSDSAIRSPTRLGSSFFGASSSLQNFYQTNSAASLGMGSPTIGNLSPVTPASSVALQSLSQRQPPPPFPAIKFSSQHIPPLPPIPPPPIPPTSQQQLANTINPSQNQAPILPFHQMNPLRPVQVSQPFSQSQGVLPPQEVAMPGQTLQGLEPPPQGSQDRQQSPSVLSMHEAQPLQGLQPPHIEALPPLPEAQQQQKMQPVQPPPQSQQPQTLQPFLSQPTQPPKNLVSGVLPNGPTLGPALGPVNAPPQDQPHQENLLAAFLKSGLMPPAQNSLFQSQPQPSSTIAVGSFMPGIVPPLQAQPPLPTGPPPFQFSAPIVNPMTAQTFSSALSSSNSVPPPPPVTSLGTYPQQPIRNPQPPLPPGPPPPFTLVASGAMQPAALGESGSVNQLSSLLSSLVARGLISAPSSTTASTTISVAVSTPPQTFLPALQSSDFSFLSSEVPQVSAVSTTTVPIIATSSIPMSVVVAPHDSDNSQPVDVVGTEFKLDFLKERHEFVIDSLYSDFPRQCKTCGLRFNAQEDHSKHMDWHVARNRRQKSQKTVSRKWFVTVKEWLGGTGVSSPVVAPFFAEEVETKVEEQEILAVPADENQSACALCQEPFEDFYSDETEEWMYKGAVYLKVSPGTSAEGLDSSLRGPIVHAKCKSESAATVGIGYPDDVKEVECYRDGSPARLVLNH</sequence>
<name>A0ACC2C374_DIPCM</name>
<reference evidence="2" key="1">
    <citation type="journal article" date="2024" name="Proc. Natl. Acad. Sci. U.S.A.">
        <title>Extraordinary preservation of gene collinearity over three hundred million years revealed in homosporous lycophytes.</title>
        <authorList>
            <person name="Li C."/>
            <person name="Wickell D."/>
            <person name="Kuo L.Y."/>
            <person name="Chen X."/>
            <person name="Nie B."/>
            <person name="Liao X."/>
            <person name="Peng D."/>
            <person name="Ji J."/>
            <person name="Jenkins J."/>
            <person name="Williams M."/>
            <person name="Shu S."/>
            <person name="Plott C."/>
            <person name="Barry K."/>
            <person name="Rajasekar S."/>
            <person name="Grimwood J."/>
            <person name="Han X."/>
            <person name="Sun S."/>
            <person name="Hou Z."/>
            <person name="He W."/>
            <person name="Dai G."/>
            <person name="Sun C."/>
            <person name="Schmutz J."/>
            <person name="Leebens-Mack J.H."/>
            <person name="Li F.W."/>
            <person name="Wang L."/>
        </authorList>
    </citation>
    <scope>NUCLEOTIDE SEQUENCE [LARGE SCALE GENOMIC DNA]</scope>
    <source>
        <strain evidence="2">cv. PW_Plant_1</strain>
    </source>
</reference>
<evidence type="ECO:0000313" key="2">
    <source>
        <dbReference type="Proteomes" id="UP001162992"/>
    </source>
</evidence>
<dbReference type="Proteomes" id="UP001162992">
    <property type="component" value="Chromosome 12"/>
</dbReference>
<protein>
    <submittedName>
        <fullName evidence="1">Uncharacterized protein</fullName>
    </submittedName>
</protein>
<comment type="caution">
    <text evidence="1">The sequence shown here is derived from an EMBL/GenBank/DDBJ whole genome shotgun (WGS) entry which is preliminary data.</text>
</comment>
<dbReference type="EMBL" id="CM055103">
    <property type="protein sequence ID" value="KAJ7536392.1"/>
    <property type="molecule type" value="Genomic_DNA"/>
</dbReference>
<accession>A0ACC2C374</accession>
<gene>
    <name evidence="1" type="ORF">O6H91_12G067700</name>
</gene>